<accession>F2BCB8</accession>
<evidence type="ECO:0000313" key="21">
    <source>
        <dbReference type="EMBL" id="EGF10875.1"/>
    </source>
</evidence>
<keyword evidence="11 18" id="KW-0560">Oxidoreductase</keyword>
<protein>
    <recommendedName>
        <fullName evidence="18">Thiol:disulfide interchange protein DsbD</fullName>
        <ecNumber evidence="18">1.8.1.8</ecNumber>
    </recommendedName>
    <alternativeName>
        <fullName evidence="18">Protein-disulfide reductase</fullName>
        <shortName evidence="18">Disulfide reductase</shortName>
    </alternativeName>
</protein>
<comment type="similarity">
    <text evidence="2 18">Belongs to the thioredoxin family. DsbD subfamily.</text>
</comment>
<keyword evidence="14 18" id="KW-1015">Disulfide bond</keyword>
<dbReference type="AlphaFoldDB" id="F2BCB8"/>
<keyword evidence="10 18" id="KW-1133">Transmembrane helix</keyword>
<dbReference type="PROSITE" id="PS00194">
    <property type="entry name" value="THIOREDOXIN_1"/>
    <property type="match status" value="1"/>
</dbReference>
<feature type="transmembrane region" description="Helical" evidence="18">
    <location>
        <begin position="349"/>
        <end position="377"/>
    </location>
</feature>
<evidence type="ECO:0000256" key="13">
    <source>
        <dbReference type="ARBA" id="ARBA00023136"/>
    </source>
</evidence>
<name>F2BCB8_9NEIS</name>
<feature type="transmembrane region" description="Helical" evidence="18">
    <location>
        <begin position="424"/>
        <end position="442"/>
    </location>
</feature>
<dbReference type="HOGENOM" id="CLU_014657_3_0_4"/>
<dbReference type="InterPro" id="IPR036249">
    <property type="entry name" value="Thioredoxin-like_sf"/>
</dbReference>
<keyword evidence="22" id="KW-1185">Reference proteome</keyword>
<dbReference type="Pfam" id="PF13899">
    <property type="entry name" value="Thioredoxin_7"/>
    <property type="match status" value="1"/>
</dbReference>
<feature type="transmembrane region" description="Helical" evidence="18">
    <location>
        <begin position="278"/>
        <end position="300"/>
    </location>
</feature>
<evidence type="ECO:0000256" key="11">
    <source>
        <dbReference type="ARBA" id="ARBA00023002"/>
    </source>
</evidence>
<keyword evidence="5 18" id="KW-0997">Cell inner membrane</keyword>
<reference evidence="21 22" key="1">
    <citation type="submission" date="2011-02" db="EMBL/GenBank/DDBJ databases">
        <authorList>
            <person name="Muzny D."/>
            <person name="Qin X."/>
            <person name="Deng J."/>
            <person name="Jiang H."/>
            <person name="Liu Y."/>
            <person name="Qu J."/>
            <person name="Song X.-Z."/>
            <person name="Zhang L."/>
            <person name="Thornton R."/>
            <person name="Coyle M."/>
            <person name="Francisco L."/>
            <person name="Jackson L."/>
            <person name="Javaid M."/>
            <person name="Korchina V."/>
            <person name="Kovar C."/>
            <person name="Mata R."/>
            <person name="Mathew T."/>
            <person name="Ngo R."/>
            <person name="Nguyen L."/>
            <person name="Nguyen N."/>
            <person name="Okwuonu G."/>
            <person name="Ongeri F."/>
            <person name="Pham C."/>
            <person name="Simmons D."/>
            <person name="Wilczek-Boney K."/>
            <person name="Hale W."/>
            <person name="Jakkamsetti A."/>
            <person name="Pham P."/>
            <person name="Ruth R."/>
            <person name="San Lucas F."/>
            <person name="Warren J."/>
            <person name="Zhang J."/>
            <person name="Zhao Z."/>
            <person name="Zhou C."/>
            <person name="Zhu D."/>
            <person name="Lee S."/>
            <person name="Bess C."/>
            <person name="Blankenburg K."/>
            <person name="Forbes L."/>
            <person name="Fu Q."/>
            <person name="Gubbala S."/>
            <person name="Hirani K."/>
            <person name="Jayaseelan J.C."/>
            <person name="Lara F."/>
            <person name="Munidasa M."/>
            <person name="Palculict T."/>
            <person name="Patil S."/>
            <person name="Pu L.-L."/>
            <person name="Saada N."/>
            <person name="Tang L."/>
            <person name="Weissenberger G."/>
            <person name="Zhu Y."/>
            <person name="Hemphill L."/>
            <person name="Shang Y."/>
            <person name="Youmans B."/>
            <person name="Ayvaz T."/>
            <person name="Ross M."/>
            <person name="Santibanez J."/>
            <person name="Aqrawi P."/>
            <person name="Gross S."/>
            <person name="Joshi V."/>
            <person name="Fowler G."/>
            <person name="Nazareth L."/>
            <person name="Reid J."/>
            <person name="Worley K."/>
            <person name="Petrosino J."/>
            <person name="Highlander S."/>
            <person name="Gibbs R."/>
        </authorList>
    </citation>
    <scope>NUCLEOTIDE SEQUENCE [LARGE SCALE GENOMIC DNA]</scope>
    <source>
        <strain evidence="21 22">ATCC BAA-1200</strain>
    </source>
</reference>
<evidence type="ECO:0000256" key="2">
    <source>
        <dbReference type="ARBA" id="ARBA00007241"/>
    </source>
</evidence>
<comment type="subcellular location">
    <subcellularLocation>
        <location evidence="1 18">Cell inner membrane</location>
        <topology evidence="1 18">Multi-pass membrane protein</topology>
    </subcellularLocation>
</comment>
<keyword evidence="15 18" id="KW-0676">Redox-active center</keyword>
<dbReference type="CDD" id="cd02953">
    <property type="entry name" value="DsbDgamma"/>
    <property type="match status" value="1"/>
</dbReference>
<evidence type="ECO:0000256" key="15">
    <source>
        <dbReference type="ARBA" id="ARBA00023284"/>
    </source>
</evidence>
<dbReference type="GO" id="GO:0017004">
    <property type="term" value="P:cytochrome complex assembly"/>
    <property type="evidence" value="ECO:0007669"/>
    <property type="project" value="UniProtKB-UniRule"/>
</dbReference>
<dbReference type="Gene3D" id="3.40.30.10">
    <property type="entry name" value="Glutaredoxin"/>
    <property type="match status" value="1"/>
</dbReference>
<feature type="transmembrane region" description="Helical" evidence="18">
    <location>
        <begin position="448"/>
        <end position="464"/>
    </location>
</feature>
<evidence type="ECO:0000256" key="7">
    <source>
        <dbReference type="ARBA" id="ARBA00022729"/>
    </source>
</evidence>
<dbReference type="Gene3D" id="2.60.40.1250">
    <property type="entry name" value="Thiol:disulfide interchange protein DsbD, N-terminal domain"/>
    <property type="match status" value="1"/>
</dbReference>
<keyword evidence="3 18" id="KW-0813">Transport</keyword>
<evidence type="ECO:0000256" key="10">
    <source>
        <dbReference type="ARBA" id="ARBA00022989"/>
    </source>
</evidence>
<dbReference type="Pfam" id="PF11412">
    <property type="entry name" value="DsbD_N"/>
    <property type="match status" value="1"/>
</dbReference>
<feature type="transmembrane region" description="Helical" evidence="18">
    <location>
        <begin position="389"/>
        <end position="412"/>
    </location>
</feature>
<dbReference type="Proteomes" id="UP000004105">
    <property type="component" value="Unassembled WGS sequence"/>
</dbReference>
<feature type="domain" description="Thioredoxin" evidence="20">
    <location>
        <begin position="498"/>
        <end position="635"/>
    </location>
</feature>
<evidence type="ECO:0000256" key="5">
    <source>
        <dbReference type="ARBA" id="ARBA00022519"/>
    </source>
</evidence>
<keyword evidence="8 18" id="KW-0201">Cytochrome c-type biogenesis</keyword>
<evidence type="ECO:0000256" key="4">
    <source>
        <dbReference type="ARBA" id="ARBA00022475"/>
    </source>
</evidence>
<comment type="caution">
    <text evidence="18">Lacks conserved residue(s) required for the propagation of feature annotation.</text>
</comment>
<comment type="catalytic activity">
    <reaction evidence="17 18">
        <text>[protein]-dithiol + NADP(+) = [protein]-disulfide + NADPH + H(+)</text>
        <dbReference type="Rhea" id="RHEA:18753"/>
        <dbReference type="Rhea" id="RHEA-COMP:10593"/>
        <dbReference type="Rhea" id="RHEA-COMP:10594"/>
        <dbReference type="ChEBI" id="CHEBI:15378"/>
        <dbReference type="ChEBI" id="CHEBI:29950"/>
        <dbReference type="ChEBI" id="CHEBI:50058"/>
        <dbReference type="ChEBI" id="CHEBI:57783"/>
        <dbReference type="ChEBI" id="CHEBI:58349"/>
        <dbReference type="EC" id="1.8.1.8"/>
    </reaction>
</comment>
<dbReference type="GO" id="GO:0045454">
    <property type="term" value="P:cell redox homeostasis"/>
    <property type="evidence" value="ECO:0007669"/>
    <property type="project" value="TreeGrafter"/>
</dbReference>
<evidence type="ECO:0000256" key="9">
    <source>
        <dbReference type="ARBA" id="ARBA00022982"/>
    </source>
</evidence>
<dbReference type="PANTHER" id="PTHR32234:SF0">
    <property type="entry name" value="THIOL:DISULFIDE INTERCHANGE PROTEIN DSBD"/>
    <property type="match status" value="1"/>
</dbReference>
<evidence type="ECO:0000313" key="22">
    <source>
        <dbReference type="Proteomes" id="UP000004105"/>
    </source>
</evidence>
<dbReference type="InterPro" id="IPR022910">
    <property type="entry name" value="Thiol_diS_interchange_DbsD"/>
</dbReference>
<gene>
    <name evidence="21" type="primary">dsbD2</name>
    <name evidence="18" type="synonym">dsbD</name>
    <name evidence="21" type="ORF">HMPREF9123_1346</name>
</gene>
<evidence type="ECO:0000256" key="16">
    <source>
        <dbReference type="ARBA" id="ARBA00047388"/>
    </source>
</evidence>
<sequence length="635" mass="67641">MLRFAPCICRFMTQNPLRKPIAISPWFPFAHRVSAMKKLLFFFAALFSLSRAFAVDPAQLLPPEEAFVPKVYAEEGGVSVEFKIADGYYLYRDKIAIAAEPQTAFDPAMFPEPGKVKEDEFFGRQTVYYHKAEASYPFRNGAPAGGYKLTVMYQGCADAGVCYPPSETVFDITAPGEYQVKAPAEKPSARFTAPKSGISEAEGGGAPAPAKAPDSSRFKLSWDTLNANLLAFFLAGLGLSFTACMYPLIPIVSSIVVGDKNASKGRAFMLTLVYTQGLALTYTLVGVIAGTTGALLTVWLQQPAVVLAAAALMVVLALSMFGLFNIQLPNAVQSYFQTQSNKLSGGKIAGVFGMGMLSALIVGPCVAPPLAFALGYIGQTGDALLGGLALYTLALGTGVPLILIGTFGGHILPRAGDWMNGVKYAFGFILLAVAVYLASPYLPYPAAAGLYTLLLIAPAALLLYRLRGMKGRLKTFSALLSAVLLAGGAWFGIQSARGQTTALHSFLTLHPAAEGAAHQKYTDTAELKAAMAAALAADPSRPVVLDFYADWCVSCKEMEAHTLHSPEVAAAIPADRFFQADVTANRPEHQALLKEYGLFGPPGVFVVKADGSHGEALLGFTPPADFVAWYEKNAR</sequence>
<proteinExistence type="inferred from homology"/>
<evidence type="ECO:0000256" key="18">
    <source>
        <dbReference type="HAMAP-Rule" id="MF_00399"/>
    </source>
</evidence>
<dbReference type="GO" id="GO:0005886">
    <property type="term" value="C:plasma membrane"/>
    <property type="evidence" value="ECO:0007669"/>
    <property type="project" value="UniProtKB-SubCell"/>
</dbReference>
<dbReference type="HAMAP" id="MF_00399">
    <property type="entry name" value="DbsD"/>
    <property type="match status" value="1"/>
</dbReference>
<evidence type="ECO:0000256" key="3">
    <source>
        <dbReference type="ARBA" id="ARBA00022448"/>
    </source>
</evidence>
<dbReference type="InterPro" id="IPR013766">
    <property type="entry name" value="Thioredoxin_domain"/>
</dbReference>
<keyword evidence="9 18" id="KW-0249">Electron transport</keyword>
<keyword evidence="13 18" id="KW-0472">Membrane</keyword>
<dbReference type="PANTHER" id="PTHR32234">
    <property type="entry name" value="THIOL:DISULFIDE INTERCHANGE PROTEIN DSBD"/>
    <property type="match status" value="1"/>
</dbReference>
<dbReference type="Pfam" id="PF02683">
    <property type="entry name" value="DsbD_TM"/>
    <property type="match status" value="1"/>
</dbReference>
<feature type="transmembrane region" description="Helical" evidence="18">
    <location>
        <begin position="476"/>
        <end position="493"/>
    </location>
</feature>
<dbReference type="SUPFAM" id="SSF74863">
    <property type="entry name" value="Thiol:disulfide interchange protein DsbD, N-terminal domain (DsbD-alpha)"/>
    <property type="match status" value="1"/>
</dbReference>
<dbReference type="STRING" id="267212.GCA_001063965_01966"/>
<dbReference type="GO" id="GO:0009055">
    <property type="term" value="F:electron transfer activity"/>
    <property type="evidence" value="ECO:0007669"/>
    <property type="project" value="UniProtKB-UniRule"/>
</dbReference>
<dbReference type="InterPro" id="IPR028250">
    <property type="entry name" value="DsbDN"/>
</dbReference>
<evidence type="ECO:0000256" key="17">
    <source>
        <dbReference type="ARBA" id="ARBA00047804"/>
    </source>
</evidence>
<dbReference type="InterPro" id="IPR036929">
    <property type="entry name" value="DsbDN_sf"/>
</dbReference>
<comment type="function">
    <text evidence="18">Required to facilitate the formation of correct disulfide bonds in some periplasmic proteins and for the assembly of the periplasmic c-type cytochromes. Acts by transferring electrons from cytoplasmic thioredoxin to the periplasm. This transfer involves a cascade of disulfide bond formation and reduction steps.</text>
</comment>
<keyword evidence="4 18" id="KW-1003">Cell membrane</keyword>
<dbReference type="NCBIfam" id="NF001419">
    <property type="entry name" value="PRK00293.1"/>
    <property type="match status" value="1"/>
</dbReference>
<feature type="disulfide bond" description="Redox-active" evidence="18">
    <location>
        <begin position="552"/>
        <end position="555"/>
    </location>
</feature>
<evidence type="ECO:0000259" key="20">
    <source>
        <dbReference type="PROSITE" id="PS51352"/>
    </source>
</evidence>
<keyword evidence="6 18" id="KW-0812">Transmembrane</keyword>
<dbReference type="InterPro" id="IPR035671">
    <property type="entry name" value="DsbD_gamma"/>
</dbReference>
<keyword evidence="12 18" id="KW-0520">NAD</keyword>
<dbReference type="PROSITE" id="PS51352">
    <property type="entry name" value="THIOREDOXIN_2"/>
    <property type="match status" value="1"/>
</dbReference>
<dbReference type="InterPro" id="IPR017937">
    <property type="entry name" value="Thioredoxin_CS"/>
</dbReference>
<comment type="catalytic activity">
    <reaction evidence="16 18">
        <text>[protein]-dithiol + NAD(+) = [protein]-disulfide + NADH + H(+)</text>
        <dbReference type="Rhea" id="RHEA:18749"/>
        <dbReference type="Rhea" id="RHEA-COMP:10593"/>
        <dbReference type="Rhea" id="RHEA-COMP:10594"/>
        <dbReference type="ChEBI" id="CHEBI:15378"/>
        <dbReference type="ChEBI" id="CHEBI:29950"/>
        <dbReference type="ChEBI" id="CHEBI:50058"/>
        <dbReference type="ChEBI" id="CHEBI:57540"/>
        <dbReference type="ChEBI" id="CHEBI:57945"/>
        <dbReference type="EC" id="1.8.1.8"/>
    </reaction>
</comment>
<comment type="caution">
    <text evidence="21">The sequence shown here is derived from an EMBL/GenBank/DDBJ whole genome shotgun (WGS) entry which is preliminary data.</text>
</comment>
<dbReference type="SUPFAM" id="SSF52833">
    <property type="entry name" value="Thioredoxin-like"/>
    <property type="match status" value="1"/>
</dbReference>
<feature type="disulfide bond" description="Redox-active" evidence="18">
    <location>
        <begin position="156"/>
        <end position="162"/>
    </location>
</feature>
<feature type="transmembrane region" description="Helical" evidence="18">
    <location>
        <begin position="229"/>
        <end position="257"/>
    </location>
</feature>
<evidence type="ECO:0000256" key="19">
    <source>
        <dbReference type="SAM" id="MobiDB-lite"/>
    </source>
</evidence>
<dbReference type="InterPro" id="IPR003834">
    <property type="entry name" value="Cyt_c_assmbl_TM_dom"/>
</dbReference>
<dbReference type="EC" id="1.8.1.8" evidence="18"/>
<evidence type="ECO:0000256" key="14">
    <source>
        <dbReference type="ARBA" id="ARBA00023157"/>
    </source>
</evidence>
<evidence type="ECO:0000256" key="1">
    <source>
        <dbReference type="ARBA" id="ARBA00004429"/>
    </source>
</evidence>
<feature type="region of interest" description="Disordered" evidence="19">
    <location>
        <begin position="183"/>
        <end position="212"/>
    </location>
</feature>
<evidence type="ECO:0000256" key="8">
    <source>
        <dbReference type="ARBA" id="ARBA00022748"/>
    </source>
</evidence>
<organism evidence="21 22">
    <name type="scientific">Neisseria bacilliformis ATCC BAA-1200</name>
    <dbReference type="NCBI Taxonomy" id="888742"/>
    <lineage>
        <taxon>Bacteria</taxon>
        <taxon>Pseudomonadati</taxon>
        <taxon>Pseudomonadota</taxon>
        <taxon>Betaproteobacteria</taxon>
        <taxon>Neisseriales</taxon>
        <taxon>Neisseriaceae</taxon>
        <taxon>Neisseria</taxon>
    </lineage>
</organism>
<feature type="transmembrane region" description="Helical" evidence="18">
    <location>
        <begin position="306"/>
        <end position="328"/>
    </location>
</feature>
<dbReference type="GO" id="GO:0047134">
    <property type="term" value="F:protein-disulfide reductase [NAD(P)H] activity"/>
    <property type="evidence" value="ECO:0007669"/>
    <property type="project" value="UniProtKB-UniRule"/>
</dbReference>
<evidence type="ECO:0000256" key="6">
    <source>
        <dbReference type="ARBA" id="ARBA00022692"/>
    </source>
</evidence>
<keyword evidence="7" id="KW-0732">Signal</keyword>
<evidence type="ECO:0000256" key="12">
    <source>
        <dbReference type="ARBA" id="ARBA00023027"/>
    </source>
</evidence>
<dbReference type="EMBL" id="AFAY01000029">
    <property type="protein sequence ID" value="EGF10875.1"/>
    <property type="molecule type" value="Genomic_DNA"/>
</dbReference>